<evidence type="ECO:0000313" key="1">
    <source>
        <dbReference type="EMBL" id="RQW73841.1"/>
    </source>
</evidence>
<dbReference type="EMBL" id="RRCT01000015">
    <property type="protein sequence ID" value="RQW73841.1"/>
    <property type="molecule type" value="Genomic_DNA"/>
</dbReference>
<comment type="caution">
    <text evidence="1">The sequence shown here is derived from an EMBL/GenBank/DDBJ whole genome shotgun (WGS) entry which is preliminary data.</text>
</comment>
<name>A0A3N9UBU0_9BACI</name>
<proteinExistence type="predicted"/>
<gene>
    <name evidence="1" type="ORF">EBB45_14830</name>
</gene>
<evidence type="ECO:0000313" key="2">
    <source>
        <dbReference type="Proteomes" id="UP000274033"/>
    </source>
</evidence>
<accession>A0A3N9UBU0</accession>
<keyword evidence="2" id="KW-1185">Reference proteome</keyword>
<reference evidence="1 2" key="1">
    <citation type="journal article" date="2013" name="J. Microbiol.">
        <title>Lysinibacillus chungkukjangi sp. nov., isolated from Chungkukjang, Korean fermented soybean food.</title>
        <authorList>
            <person name="Kim S.J."/>
            <person name="Jang Y.H."/>
            <person name="Hamada M."/>
            <person name="Ahn J.H."/>
            <person name="Weon H.Y."/>
            <person name="Suzuki K."/>
            <person name="Whang K.S."/>
            <person name="Kwon S.W."/>
        </authorList>
    </citation>
    <scope>NUCLEOTIDE SEQUENCE [LARGE SCALE GENOMIC DNA]</scope>
    <source>
        <strain evidence="1 2">MCCC 1A12701</strain>
    </source>
</reference>
<dbReference type="RefSeq" id="WP_124766086.1">
    <property type="nucleotide sequence ID" value="NZ_JAFBDY010000025.1"/>
</dbReference>
<organism evidence="1 2">
    <name type="scientific">Lysinibacillus composti</name>
    <dbReference type="NCBI Taxonomy" id="720633"/>
    <lineage>
        <taxon>Bacteria</taxon>
        <taxon>Bacillati</taxon>
        <taxon>Bacillota</taxon>
        <taxon>Bacilli</taxon>
        <taxon>Bacillales</taxon>
        <taxon>Bacillaceae</taxon>
        <taxon>Lysinibacillus</taxon>
    </lineage>
</organism>
<sequence length="130" mass="15391">MSTNQLSNEINLIDSLECLKDNLLFEEDPYHHFSTSLAERIGLREAIVLHKLDLLLNESTDEAEGYKWIRKSYANWKEDFPFWTESAIKRTFQKLEKHGYIIATSKFNELLMDNTKWFRIDYDKVGEALL</sequence>
<dbReference type="AlphaFoldDB" id="A0A3N9UBU0"/>
<protein>
    <submittedName>
        <fullName evidence="1">Uncharacterized protein</fullName>
    </submittedName>
</protein>
<dbReference type="OrthoDB" id="1258529at2"/>
<dbReference type="Proteomes" id="UP000274033">
    <property type="component" value="Unassembled WGS sequence"/>
</dbReference>